<organism evidence="3 4">
    <name type="scientific">Mogibacterium pumilum</name>
    <dbReference type="NCBI Taxonomy" id="86332"/>
    <lineage>
        <taxon>Bacteria</taxon>
        <taxon>Bacillati</taxon>
        <taxon>Bacillota</taxon>
        <taxon>Clostridia</taxon>
        <taxon>Peptostreptococcales</taxon>
        <taxon>Anaerovoracaceae</taxon>
        <taxon>Mogibacterium</taxon>
    </lineage>
</organism>
<dbReference type="GO" id="GO:0005886">
    <property type="term" value="C:plasma membrane"/>
    <property type="evidence" value="ECO:0007669"/>
    <property type="project" value="TreeGrafter"/>
</dbReference>
<dbReference type="Proteomes" id="UP000214689">
    <property type="component" value="Chromosome"/>
</dbReference>
<keyword evidence="1" id="KW-1133">Transmembrane helix</keyword>
<proteinExistence type="predicted"/>
<evidence type="ECO:0000313" key="4">
    <source>
        <dbReference type="Proteomes" id="UP000214689"/>
    </source>
</evidence>
<keyword evidence="1" id="KW-0472">Membrane</keyword>
<dbReference type="Gene3D" id="3.40.50.620">
    <property type="entry name" value="HUPs"/>
    <property type="match status" value="1"/>
</dbReference>
<accession>A0A223AQW7</accession>
<dbReference type="CDD" id="cd06259">
    <property type="entry name" value="YdcF-like"/>
    <property type="match status" value="1"/>
</dbReference>
<dbReference type="PANTHER" id="PTHR30336:SF6">
    <property type="entry name" value="INTEGRAL MEMBRANE PROTEIN"/>
    <property type="match status" value="1"/>
</dbReference>
<feature type="domain" description="DUF218" evidence="2">
    <location>
        <begin position="53"/>
        <end position="192"/>
    </location>
</feature>
<dbReference type="EMBL" id="CP016199">
    <property type="protein sequence ID" value="ASS37360.1"/>
    <property type="molecule type" value="Genomic_DNA"/>
</dbReference>
<name>A0A223AQW7_9FIRM</name>
<dbReference type="InterPro" id="IPR051599">
    <property type="entry name" value="Cell_Envelope_Assoc"/>
</dbReference>
<keyword evidence="4" id="KW-1185">Reference proteome</keyword>
<protein>
    <recommendedName>
        <fullName evidence="2">DUF218 domain-containing protein</fullName>
    </recommendedName>
</protein>
<dbReference type="AlphaFoldDB" id="A0A223AQW7"/>
<sequence length="224" mass="25065">MRDIIIIMLKIIKWILKLILIVIVVIVGINLFVKFEGERSLRSVEQVSGKSYDCIIVLGAGVYGNGEPTKILKDRLDRGIELYKAGAAPKLLLSGDNGKTNYDEVKVMKNYCLKHGVPAQDIFLDHAGFSTYESMYRARDIFGVNTAVVVTQYYHEGRSLYTAKRLGLKVVGVSAVEKRYDGDEARAVREFLAREKAFVQCIVKPKPTFLGDKIDITGDGQVSW</sequence>
<evidence type="ECO:0000313" key="3">
    <source>
        <dbReference type="EMBL" id="ASS37360.1"/>
    </source>
</evidence>
<dbReference type="InterPro" id="IPR003848">
    <property type="entry name" value="DUF218"/>
</dbReference>
<reference evidence="4" key="1">
    <citation type="submission" date="2016-05" db="EMBL/GenBank/DDBJ databases">
        <authorList>
            <person name="Holder M.E."/>
            <person name="Ajami N.J."/>
            <person name="Petrosino J.F."/>
        </authorList>
    </citation>
    <scope>NUCLEOTIDE SEQUENCE [LARGE SCALE GENOMIC DNA]</scope>
    <source>
        <strain evidence="4">ATCC 700696</strain>
    </source>
</reference>
<evidence type="ECO:0000256" key="1">
    <source>
        <dbReference type="SAM" id="Phobius"/>
    </source>
</evidence>
<keyword evidence="1" id="KW-0812">Transmembrane</keyword>
<dbReference type="PANTHER" id="PTHR30336">
    <property type="entry name" value="INNER MEMBRANE PROTEIN, PROBABLE PERMEASE"/>
    <property type="match status" value="1"/>
</dbReference>
<dbReference type="Pfam" id="PF02698">
    <property type="entry name" value="DUF218"/>
    <property type="match status" value="1"/>
</dbReference>
<gene>
    <name evidence="3" type="ORF">AXF17_01995</name>
</gene>
<feature type="transmembrane region" description="Helical" evidence="1">
    <location>
        <begin position="12"/>
        <end position="33"/>
    </location>
</feature>
<dbReference type="InterPro" id="IPR014729">
    <property type="entry name" value="Rossmann-like_a/b/a_fold"/>
</dbReference>
<evidence type="ECO:0000259" key="2">
    <source>
        <dbReference type="Pfam" id="PF02698"/>
    </source>
</evidence>